<protein>
    <recommendedName>
        <fullName evidence="2">Putative plant transposon protein domain-containing protein</fullName>
    </recommendedName>
</protein>
<evidence type="ECO:0000313" key="3">
    <source>
        <dbReference type="EMBL" id="KAK4284928.1"/>
    </source>
</evidence>
<name>A0AAE1TH31_9FABA</name>
<feature type="region of interest" description="Disordered" evidence="1">
    <location>
        <begin position="398"/>
        <end position="436"/>
    </location>
</feature>
<evidence type="ECO:0000259" key="2">
    <source>
        <dbReference type="Pfam" id="PF20167"/>
    </source>
</evidence>
<feature type="domain" description="Putative plant transposon protein" evidence="2">
    <location>
        <begin position="195"/>
        <end position="363"/>
    </location>
</feature>
<feature type="compositionally biased region" description="Basic and acidic residues" evidence="1">
    <location>
        <begin position="31"/>
        <end position="46"/>
    </location>
</feature>
<dbReference type="Pfam" id="PF20167">
    <property type="entry name" value="Transposase_32"/>
    <property type="match status" value="1"/>
</dbReference>
<dbReference type="Proteomes" id="UP001293593">
    <property type="component" value="Unassembled WGS sequence"/>
</dbReference>
<keyword evidence="4" id="KW-1185">Reference proteome</keyword>
<comment type="caution">
    <text evidence="3">The sequence shown here is derived from an EMBL/GenBank/DDBJ whole genome shotgun (WGS) entry which is preliminary data.</text>
</comment>
<accession>A0AAE1TH31</accession>
<evidence type="ECO:0000313" key="4">
    <source>
        <dbReference type="Proteomes" id="UP001293593"/>
    </source>
</evidence>
<dbReference type="AlphaFoldDB" id="A0AAE1TH31"/>
<organism evidence="3 4">
    <name type="scientific">Acacia crassicarpa</name>
    <name type="common">northern wattle</name>
    <dbReference type="NCBI Taxonomy" id="499986"/>
    <lineage>
        <taxon>Eukaryota</taxon>
        <taxon>Viridiplantae</taxon>
        <taxon>Streptophyta</taxon>
        <taxon>Embryophyta</taxon>
        <taxon>Tracheophyta</taxon>
        <taxon>Spermatophyta</taxon>
        <taxon>Magnoliopsida</taxon>
        <taxon>eudicotyledons</taxon>
        <taxon>Gunneridae</taxon>
        <taxon>Pentapetalae</taxon>
        <taxon>rosids</taxon>
        <taxon>fabids</taxon>
        <taxon>Fabales</taxon>
        <taxon>Fabaceae</taxon>
        <taxon>Caesalpinioideae</taxon>
        <taxon>mimosoid clade</taxon>
        <taxon>Acacieae</taxon>
        <taxon>Acacia</taxon>
    </lineage>
</organism>
<proteinExistence type="predicted"/>
<feature type="compositionally biased region" description="Polar residues" evidence="1">
    <location>
        <begin position="422"/>
        <end position="436"/>
    </location>
</feature>
<sequence length="647" mass="71848">MSRTKQPNVEKDESPTPPPASKKAKTAPNPKEGKYRWKVQETDPKPKAKGIVINEPTRPQIRSTSSLHTGRGKGKLRDVDKQAEQWKIGVQAAPRHLDTQSEFQRKSRFTSASVQANGNQVTPSAPASQMPNQILEEVQPLPTSGIITAPIHISDQKSFKLYYGERKFCPTVYVDLGKLKSECNIDLSPWLKQYEPLLSIRTVYCPTVVKLFYFNMIAANETDAEGNIIEEVLETQVRGKKIKITAESINNILGITDVPTTSVKPLSDDAIFSILKPGEPIGKLNFKPASMCNTFRVIWFIYSRNMVQKGNNFTHFTSRDYNLFASIISQEPQNVGKWVLDEMNNFRFNSKMTSTIPFPNLVSFILFAHKVWYLIDEEKPMKPLMFGKDHVHRMQISFTESSGQSKTKAAKKKTSSPKADEAQSSQVAGSPTTSGHSPSFFGASLQSYMQDILKKAVDTVLRSNASILRSNKSILEANEFFLTRMEAANDKLVTTLEDTRKTLVSHIDHNFQVIFEQQDEHEKRISQLEKNMDLFGSPTYEPSSAPQTFVPSGSTHITKPPPVSAPAETTSVPDSILEPSTISETTTTLMLDDPLPSSIPPSATTPLPLSTATLDDPCPILKPTSSSTCTSNDVTFSSFLPHDKGGE</sequence>
<dbReference type="EMBL" id="JAWXYG010000001">
    <property type="protein sequence ID" value="KAK4284928.1"/>
    <property type="molecule type" value="Genomic_DNA"/>
</dbReference>
<feature type="region of interest" description="Disordered" evidence="1">
    <location>
        <begin position="1"/>
        <end position="80"/>
    </location>
</feature>
<gene>
    <name evidence="3" type="ORF">QN277_001694</name>
</gene>
<reference evidence="3" key="1">
    <citation type="submission" date="2023-10" db="EMBL/GenBank/DDBJ databases">
        <title>Chromosome-level genome of the transformable northern wattle, Acacia crassicarpa.</title>
        <authorList>
            <person name="Massaro I."/>
            <person name="Sinha N.R."/>
            <person name="Poethig S."/>
            <person name="Leichty A.R."/>
        </authorList>
    </citation>
    <scope>NUCLEOTIDE SEQUENCE</scope>
    <source>
        <strain evidence="3">Acra3RX</strain>
        <tissue evidence="3">Leaf</tissue>
    </source>
</reference>
<feature type="region of interest" description="Disordered" evidence="1">
    <location>
        <begin position="554"/>
        <end position="574"/>
    </location>
</feature>
<dbReference type="InterPro" id="IPR046796">
    <property type="entry name" value="Transposase_32_dom"/>
</dbReference>
<evidence type="ECO:0000256" key="1">
    <source>
        <dbReference type="SAM" id="MobiDB-lite"/>
    </source>
</evidence>